<sequence length="152" mass="16403">MSGDTRSIVLDWSAAFDRHDVETFADYMDENCVFTNVGTGQRIEGRAAARQDFVDLLAAWGDLRLEVTDVLVDGDAFTKQWAMTGVHTGDMPGLPATHRPFRIVGAGIGRIRGGKIVELTEYWNLASFLVQVGALPAPRTEPAPEVAVGVGG</sequence>
<dbReference type="InterPro" id="IPR009959">
    <property type="entry name" value="Cyclase_SnoaL-like"/>
</dbReference>
<keyword evidence="2" id="KW-1185">Reference proteome</keyword>
<reference evidence="1 2" key="1">
    <citation type="submission" date="2018-03" db="EMBL/GenBank/DDBJ databases">
        <title>Genomic Encyclopedia of Archaeal and Bacterial Type Strains, Phase II (KMG-II): from individual species to whole genera.</title>
        <authorList>
            <person name="Goeker M."/>
        </authorList>
    </citation>
    <scope>NUCLEOTIDE SEQUENCE [LARGE SCALE GENOMIC DNA]</scope>
    <source>
        <strain evidence="1 2">DSM 45416</strain>
    </source>
</reference>
<dbReference type="RefSeq" id="WP_106275625.1">
    <property type="nucleotide sequence ID" value="NZ_PVTG01000002.1"/>
</dbReference>
<dbReference type="PANTHER" id="PTHR38436">
    <property type="entry name" value="POLYKETIDE CYCLASE SNOAL-LIKE DOMAIN"/>
    <property type="match status" value="1"/>
</dbReference>
<organism evidence="1 2">
    <name type="scientific">Geodermatophilus tzadiensis</name>
    <dbReference type="NCBI Taxonomy" id="1137988"/>
    <lineage>
        <taxon>Bacteria</taxon>
        <taxon>Bacillati</taxon>
        <taxon>Actinomycetota</taxon>
        <taxon>Actinomycetes</taxon>
        <taxon>Geodermatophilales</taxon>
        <taxon>Geodermatophilaceae</taxon>
        <taxon>Geodermatophilus</taxon>
    </lineage>
</organism>
<comment type="caution">
    <text evidence="1">The sequence shown here is derived from an EMBL/GenBank/DDBJ whole genome shotgun (WGS) entry which is preliminary data.</text>
</comment>
<dbReference type="AlphaFoldDB" id="A0A2T0TZJ7"/>
<dbReference type="Proteomes" id="UP000239210">
    <property type="component" value="Unassembled WGS sequence"/>
</dbReference>
<evidence type="ECO:0000313" key="2">
    <source>
        <dbReference type="Proteomes" id="UP000239210"/>
    </source>
</evidence>
<accession>A0A2T0TZJ7</accession>
<dbReference type="PANTHER" id="PTHR38436:SF1">
    <property type="entry name" value="ESTER CYCLASE"/>
    <property type="match status" value="1"/>
</dbReference>
<name>A0A2T0TZJ7_9ACTN</name>
<dbReference type="GO" id="GO:0030638">
    <property type="term" value="P:polyketide metabolic process"/>
    <property type="evidence" value="ECO:0007669"/>
    <property type="project" value="InterPro"/>
</dbReference>
<dbReference type="EMBL" id="PVTG01000002">
    <property type="protein sequence ID" value="PRY51095.1"/>
    <property type="molecule type" value="Genomic_DNA"/>
</dbReference>
<dbReference type="GO" id="GO:0016853">
    <property type="term" value="F:isomerase activity"/>
    <property type="evidence" value="ECO:0007669"/>
    <property type="project" value="UniProtKB-KW"/>
</dbReference>
<dbReference type="Pfam" id="PF07366">
    <property type="entry name" value="SnoaL"/>
    <property type="match status" value="1"/>
</dbReference>
<dbReference type="SUPFAM" id="SSF54427">
    <property type="entry name" value="NTF2-like"/>
    <property type="match status" value="1"/>
</dbReference>
<evidence type="ECO:0000313" key="1">
    <source>
        <dbReference type="EMBL" id="PRY51095.1"/>
    </source>
</evidence>
<gene>
    <name evidence="1" type="ORF">LY71_102158</name>
</gene>
<protein>
    <submittedName>
        <fullName evidence="1">Steroid delta-isomerase-like uncharacterized protein</fullName>
    </submittedName>
</protein>
<proteinExistence type="predicted"/>
<keyword evidence="1" id="KW-0413">Isomerase</keyword>
<dbReference type="InterPro" id="IPR032710">
    <property type="entry name" value="NTF2-like_dom_sf"/>
</dbReference>
<dbReference type="OrthoDB" id="8855132at2"/>
<dbReference type="Gene3D" id="3.10.450.50">
    <property type="match status" value="1"/>
</dbReference>